<keyword evidence="3" id="KW-1185">Reference proteome</keyword>
<dbReference type="InterPro" id="IPR032330">
    <property type="entry name" value="EF-G-binding_C"/>
</dbReference>
<organism evidence="2 3">
    <name type="scientific">Pullulanibacillus pueri</name>
    <dbReference type="NCBI Taxonomy" id="1437324"/>
    <lineage>
        <taxon>Bacteria</taxon>
        <taxon>Bacillati</taxon>
        <taxon>Bacillota</taxon>
        <taxon>Bacilli</taxon>
        <taxon>Bacillales</taxon>
        <taxon>Sporolactobacillaceae</taxon>
        <taxon>Pullulanibacillus</taxon>
    </lineage>
</organism>
<dbReference type="Pfam" id="PF16571">
    <property type="entry name" value="FBP_C"/>
    <property type="match status" value="1"/>
</dbReference>
<dbReference type="Proteomes" id="UP000656813">
    <property type="component" value="Unassembled WGS sequence"/>
</dbReference>
<dbReference type="CDD" id="cd16342">
    <property type="entry name" value="FusC_FusB"/>
    <property type="match status" value="1"/>
</dbReference>
<name>A0A8J3EM01_9BACL</name>
<dbReference type="EMBL" id="BMFV01000012">
    <property type="protein sequence ID" value="GGH81214.1"/>
    <property type="molecule type" value="Genomic_DNA"/>
</dbReference>
<evidence type="ECO:0000313" key="2">
    <source>
        <dbReference type="EMBL" id="GGH81214.1"/>
    </source>
</evidence>
<dbReference type="RefSeq" id="WP_229745501.1">
    <property type="nucleotide sequence ID" value="NZ_BMFV01000012.1"/>
</dbReference>
<gene>
    <name evidence="2" type="ORF">GCM10007096_18780</name>
</gene>
<sequence length="122" mass="14133">MIKGLFPKAKKLKSPSFDDFDLKEHSYISWIDIRANHRKYIIAYYQNKLTGIYGSFDPLQQKGICTLCGKHGEVGLFVAKVKGIRRDMSIKRGNYICQDSLNCNRNLTTLDKLNTFIERLQK</sequence>
<proteinExistence type="predicted"/>
<feature type="domain" description="Elongation factor G-binding protein C-terminal treble-clef zinc-finger" evidence="1">
    <location>
        <begin position="9"/>
        <end position="112"/>
    </location>
</feature>
<comment type="caution">
    <text evidence="2">The sequence shown here is derived from an EMBL/GenBank/DDBJ whole genome shotgun (WGS) entry which is preliminary data.</text>
</comment>
<evidence type="ECO:0000259" key="1">
    <source>
        <dbReference type="Pfam" id="PF16571"/>
    </source>
</evidence>
<reference evidence="2" key="2">
    <citation type="submission" date="2020-09" db="EMBL/GenBank/DDBJ databases">
        <authorList>
            <person name="Sun Q."/>
            <person name="Zhou Y."/>
        </authorList>
    </citation>
    <scope>NUCLEOTIDE SEQUENCE</scope>
    <source>
        <strain evidence="2">CGMCC 1.12777</strain>
    </source>
</reference>
<reference evidence="2" key="1">
    <citation type="journal article" date="2014" name="Int. J. Syst. Evol. Microbiol.">
        <title>Complete genome sequence of Corynebacterium casei LMG S-19264T (=DSM 44701T), isolated from a smear-ripened cheese.</title>
        <authorList>
            <consortium name="US DOE Joint Genome Institute (JGI-PGF)"/>
            <person name="Walter F."/>
            <person name="Albersmeier A."/>
            <person name="Kalinowski J."/>
            <person name="Ruckert C."/>
        </authorList>
    </citation>
    <scope>NUCLEOTIDE SEQUENCE</scope>
    <source>
        <strain evidence="2">CGMCC 1.12777</strain>
    </source>
</reference>
<accession>A0A8J3EM01</accession>
<dbReference type="AlphaFoldDB" id="A0A8J3EM01"/>
<protein>
    <recommendedName>
        <fullName evidence="1">Elongation factor G-binding protein C-terminal treble-clef zinc-finger domain-containing protein</fullName>
    </recommendedName>
</protein>
<evidence type="ECO:0000313" key="3">
    <source>
        <dbReference type="Proteomes" id="UP000656813"/>
    </source>
</evidence>